<reference evidence="4" key="2">
    <citation type="submission" date="2024-02" db="EMBL/GenBank/DDBJ databases">
        <title>Comparative genomics of Cryptococcus and Kwoniella reveals pathogenesis evolution and contrasting modes of karyotype evolution via chromosome fusion or intercentromeric recombination.</title>
        <authorList>
            <person name="Coelho M.A."/>
            <person name="David-Palma M."/>
            <person name="Shea T."/>
            <person name="Bowers K."/>
            <person name="McGinley-Smith S."/>
            <person name="Mohammad A.W."/>
            <person name="Gnirke A."/>
            <person name="Yurkov A.M."/>
            <person name="Nowrousian M."/>
            <person name="Sun S."/>
            <person name="Cuomo C.A."/>
            <person name="Heitman J."/>
        </authorList>
    </citation>
    <scope>NUCLEOTIDE SEQUENCE</scope>
    <source>
        <strain evidence="4">CBS 10118</strain>
    </source>
</reference>
<dbReference type="PRINTS" id="PR00081">
    <property type="entry name" value="GDHRDH"/>
</dbReference>
<gene>
    <name evidence="4" type="ORF">I302_109004</name>
</gene>
<dbReference type="SUPFAM" id="SSF51735">
    <property type="entry name" value="NAD(P)-binding Rossmann-fold domains"/>
    <property type="match status" value="1"/>
</dbReference>
<dbReference type="GeneID" id="30212545"/>
<dbReference type="EMBL" id="CP144548">
    <property type="protein sequence ID" value="WVW86948.1"/>
    <property type="molecule type" value="Genomic_DNA"/>
</dbReference>
<evidence type="ECO:0000313" key="5">
    <source>
        <dbReference type="Proteomes" id="UP000092730"/>
    </source>
</evidence>
<evidence type="ECO:0000256" key="2">
    <source>
        <dbReference type="ARBA" id="ARBA00022857"/>
    </source>
</evidence>
<organism evidence="4 5">
    <name type="scientific">Kwoniella bestiolae CBS 10118</name>
    <dbReference type="NCBI Taxonomy" id="1296100"/>
    <lineage>
        <taxon>Eukaryota</taxon>
        <taxon>Fungi</taxon>
        <taxon>Dikarya</taxon>
        <taxon>Basidiomycota</taxon>
        <taxon>Agaricomycotina</taxon>
        <taxon>Tremellomycetes</taxon>
        <taxon>Tremellales</taxon>
        <taxon>Cryptococcaceae</taxon>
        <taxon>Kwoniella</taxon>
    </lineage>
</organism>
<keyword evidence="2" id="KW-0521">NADP</keyword>
<dbReference type="PRINTS" id="PR00080">
    <property type="entry name" value="SDRFAMILY"/>
</dbReference>
<dbReference type="AlphaFoldDB" id="A0AAJ8MBI2"/>
<dbReference type="GO" id="GO:0016491">
    <property type="term" value="F:oxidoreductase activity"/>
    <property type="evidence" value="ECO:0007669"/>
    <property type="project" value="UniProtKB-KW"/>
</dbReference>
<dbReference type="InterPro" id="IPR052178">
    <property type="entry name" value="Sec_Metab_Biosynth_SDR"/>
</dbReference>
<dbReference type="KEGG" id="kbi:30212545"/>
<dbReference type="InterPro" id="IPR002347">
    <property type="entry name" value="SDR_fam"/>
</dbReference>
<keyword evidence="5" id="KW-1185">Reference proteome</keyword>
<dbReference type="PANTHER" id="PTHR43618:SF4">
    <property type="entry name" value="SHORT CHAIN DEHYDROGENASE_REDUCTASE FAMILY (AFU_ORTHOLOGUE AFUA_7G04540)"/>
    <property type="match status" value="1"/>
</dbReference>
<proteinExistence type="inferred from homology"/>
<evidence type="ECO:0000313" key="4">
    <source>
        <dbReference type="EMBL" id="WVW86948.1"/>
    </source>
</evidence>
<protein>
    <recommendedName>
        <fullName evidence="6">NAD(P)-binding protein</fullName>
    </recommendedName>
</protein>
<dbReference type="InterPro" id="IPR036291">
    <property type="entry name" value="NAD(P)-bd_dom_sf"/>
</dbReference>
<evidence type="ECO:0008006" key="6">
    <source>
        <dbReference type="Google" id="ProtNLM"/>
    </source>
</evidence>
<reference evidence="4" key="1">
    <citation type="submission" date="2013-07" db="EMBL/GenBank/DDBJ databases">
        <authorList>
            <consortium name="The Broad Institute Genome Sequencing Platform"/>
            <person name="Cuomo C."/>
            <person name="Litvintseva A."/>
            <person name="Chen Y."/>
            <person name="Heitman J."/>
            <person name="Sun S."/>
            <person name="Springer D."/>
            <person name="Dromer F."/>
            <person name="Young S.K."/>
            <person name="Zeng Q."/>
            <person name="Gargeya S."/>
            <person name="Fitzgerald M."/>
            <person name="Abouelleil A."/>
            <person name="Alvarado L."/>
            <person name="Berlin A.M."/>
            <person name="Chapman S.B."/>
            <person name="Dewar J."/>
            <person name="Goldberg J."/>
            <person name="Griggs A."/>
            <person name="Gujja S."/>
            <person name="Hansen M."/>
            <person name="Howarth C."/>
            <person name="Imamovic A."/>
            <person name="Larimer J."/>
            <person name="McCowan C."/>
            <person name="Murphy C."/>
            <person name="Pearson M."/>
            <person name="Priest M."/>
            <person name="Roberts A."/>
            <person name="Saif S."/>
            <person name="Shea T."/>
            <person name="Sykes S."/>
            <person name="Wortman J."/>
            <person name="Nusbaum C."/>
            <person name="Birren B."/>
        </authorList>
    </citation>
    <scope>NUCLEOTIDE SEQUENCE</scope>
    <source>
        <strain evidence="4">CBS 10118</strain>
    </source>
</reference>
<comment type="similarity">
    <text evidence="1">Belongs to the short-chain dehydrogenases/reductases (SDR) family.</text>
</comment>
<sequence length="294" mass="31590">MSLQSFSLNNLFGVKGKVVIVTGGGTGIGRAIATALTVNGAKVFIIGRRFNVIEETAKELNTAAQEAQSGGECIPVEGNVATKEGVVEVYEKVSKLTDKLDCLVNNAGFSASWRIWSDDLNDPVKLEKMLWSIEDVDFANMTVIHVSGPYLLAVKCIPLLQKSNDACVTNITSLASHFLNRACCEFAYAQSKAAETHLTQLMAAGLSPFNIRVNSIAPGIFKSQLTTGTTERDAPLWSVQQNQLKNIPKGREGHWEEVAGAALMLISPAGGYTNGANIIIDGGWRLFTSAKDVQ</sequence>
<dbReference type="RefSeq" id="XP_065726853.1">
    <property type="nucleotide sequence ID" value="XM_065870781.1"/>
</dbReference>
<evidence type="ECO:0000256" key="3">
    <source>
        <dbReference type="ARBA" id="ARBA00023002"/>
    </source>
</evidence>
<dbReference type="PANTHER" id="PTHR43618">
    <property type="entry name" value="7-ALPHA-HYDROXYSTEROID DEHYDROGENASE"/>
    <property type="match status" value="1"/>
</dbReference>
<evidence type="ECO:0000256" key="1">
    <source>
        <dbReference type="ARBA" id="ARBA00006484"/>
    </source>
</evidence>
<accession>A0AAJ8MBI2</accession>
<dbReference type="Pfam" id="PF13561">
    <property type="entry name" value="adh_short_C2"/>
    <property type="match status" value="1"/>
</dbReference>
<keyword evidence="3" id="KW-0560">Oxidoreductase</keyword>
<dbReference type="Proteomes" id="UP000092730">
    <property type="component" value="Chromosome 8"/>
</dbReference>
<name>A0AAJ8MBI2_9TREE</name>
<dbReference type="Gene3D" id="3.40.50.720">
    <property type="entry name" value="NAD(P)-binding Rossmann-like Domain"/>
    <property type="match status" value="1"/>
</dbReference>